<evidence type="ECO:0000256" key="3">
    <source>
        <dbReference type="ARBA" id="ARBA00022833"/>
    </source>
</evidence>
<dbReference type="GO" id="GO:0008270">
    <property type="term" value="F:zinc ion binding"/>
    <property type="evidence" value="ECO:0007669"/>
    <property type="project" value="UniProtKB-KW"/>
</dbReference>
<dbReference type="AlphaFoldDB" id="A0A9P7UX41"/>
<proteinExistence type="predicted"/>
<dbReference type="GeneID" id="66072743"/>
<dbReference type="InterPro" id="IPR002893">
    <property type="entry name" value="Znf_MYND"/>
</dbReference>
<evidence type="ECO:0000313" key="7">
    <source>
        <dbReference type="Proteomes" id="UP001049176"/>
    </source>
</evidence>
<protein>
    <recommendedName>
        <fullName evidence="5">MYND-type domain-containing protein</fullName>
    </recommendedName>
</protein>
<dbReference type="Proteomes" id="UP001049176">
    <property type="component" value="Chromosome 2"/>
</dbReference>
<sequence>MEKSGPNHALDARRYRSDTYASVINRDIERGNLSRLNKPVPTSFDSSHPSPICYEMLDLLTFALKSLNLNNTRTVSNFRAQWHRICAWTSFFIHHSILDGTALTPESLGFQNRLIYVSAEVASMLDVAGFTVPIHMLRVPPSPKRLHLVEATRDFIPLLVELTIHLASISHPGFEFLWSHILRLDRILDKQICDALNTLIKAPNPKYDVATVLHDILLEELRRNTDGVNVWALRCALDITTRLMFSGPVTIPRQLVSKGIIKTLTGVLERTAVFSHNANNREQQDATIDVLNDCLRGIECCISDGFAPVCDALDAGLLLAILEAWFIVYSWLEYPDDECPFRNFSVQILDTIRQLLIVPSVVRRVLKKTRNILSDRTIAIPLMYQSTTQTAVVESVELLGKEAFNMKIALDYFGKATERRLSCSNEGKCPEAIVPKSSEGSLLKYKLCSCCRVSVYCSVDCQRTHWNDVHRAQCLAPRPEEGCPFRISKLDESFIRYYVTEFEIQDHKELVKDSHDLNLSGQETDLLVHQFHFSMDPADEKYNAIDYHELLKEFSTCPECNWIKEKTIKERAELDEAREGLVYVLYPGRKAISCMIFRVDLEVALNSTGVWEEAQAQKMSTKMFY</sequence>
<keyword evidence="3" id="KW-0862">Zinc</keyword>
<keyword evidence="1" id="KW-0479">Metal-binding</keyword>
<keyword evidence="2 4" id="KW-0863">Zinc-finger</keyword>
<dbReference type="Pfam" id="PF01753">
    <property type="entry name" value="zf-MYND"/>
    <property type="match status" value="1"/>
</dbReference>
<dbReference type="OrthoDB" id="2858222at2759"/>
<keyword evidence="7" id="KW-1185">Reference proteome</keyword>
<dbReference type="RefSeq" id="XP_043012685.1">
    <property type="nucleotide sequence ID" value="XM_043148093.1"/>
</dbReference>
<comment type="caution">
    <text evidence="6">The sequence shown here is derived from an EMBL/GenBank/DDBJ whole genome shotgun (WGS) entry which is preliminary data.</text>
</comment>
<feature type="domain" description="MYND-type" evidence="5">
    <location>
        <begin position="423"/>
        <end position="474"/>
    </location>
</feature>
<evidence type="ECO:0000256" key="2">
    <source>
        <dbReference type="ARBA" id="ARBA00022771"/>
    </source>
</evidence>
<dbReference type="KEGG" id="more:E1B28_003667"/>
<name>A0A9P7UX41_9AGAR</name>
<evidence type="ECO:0000259" key="5">
    <source>
        <dbReference type="PROSITE" id="PS50865"/>
    </source>
</evidence>
<dbReference type="Gene3D" id="6.10.140.2220">
    <property type="match status" value="1"/>
</dbReference>
<evidence type="ECO:0000256" key="4">
    <source>
        <dbReference type="PROSITE-ProRule" id="PRU00134"/>
    </source>
</evidence>
<reference evidence="6" key="1">
    <citation type="journal article" date="2021" name="Genome Biol. Evol.">
        <title>The assembled and annotated genome of the fairy-ring fungus Marasmius oreades.</title>
        <authorList>
            <person name="Hiltunen M."/>
            <person name="Ament-Velasquez S.L."/>
            <person name="Johannesson H."/>
        </authorList>
    </citation>
    <scope>NUCLEOTIDE SEQUENCE</scope>
    <source>
        <strain evidence="6">03SP1</strain>
    </source>
</reference>
<dbReference type="PROSITE" id="PS50865">
    <property type="entry name" value="ZF_MYND_2"/>
    <property type="match status" value="1"/>
</dbReference>
<gene>
    <name evidence="6" type="ORF">E1B28_003667</name>
</gene>
<evidence type="ECO:0000313" key="6">
    <source>
        <dbReference type="EMBL" id="KAG7096215.1"/>
    </source>
</evidence>
<organism evidence="6 7">
    <name type="scientific">Marasmius oreades</name>
    <name type="common">fairy-ring Marasmius</name>
    <dbReference type="NCBI Taxonomy" id="181124"/>
    <lineage>
        <taxon>Eukaryota</taxon>
        <taxon>Fungi</taxon>
        <taxon>Dikarya</taxon>
        <taxon>Basidiomycota</taxon>
        <taxon>Agaricomycotina</taxon>
        <taxon>Agaricomycetes</taxon>
        <taxon>Agaricomycetidae</taxon>
        <taxon>Agaricales</taxon>
        <taxon>Marasmiineae</taxon>
        <taxon>Marasmiaceae</taxon>
        <taxon>Marasmius</taxon>
    </lineage>
</organism>
<dbReference type="EMBL" id="CM032182">
    <property type="protein sequence ID" value="KAG7096215.1"/>
    <property type="molecule type" value="Genomic_DNA"/>
</dbReference>
<evidence type="ECO:0000256" key="1">
    <source>
        <dbReference type="ARBA" id="ARBA00022723"/>
    </source>
</evidence>
<accession>A0A9P7UX41</accession>
<dbReference type="SUPFAM" id="SSF144232">
    <property type="entry name" value="HIT/MYND zinc finger-like"/>
    <property type="match status" value="1"/>
</dbReference>